<dbReference type="PANTHER" id="PTHR43102">
    <property type="entry name" value="SLR1143 PROTEIN"/>
    <property type="match status" value="1"/>
</dbReference>
<gene>
    <name evidence="2" type="ORF">SR858_08960</name>
</gene>
<dbReference type="SMART" id="SM00065">
    <property type="entry name" value="GAF"/>
    <property type="match status" value="1"/>
</dbReference>
<dbReference type="EMBL" id="CP140152">
    <property type="protein sequence ID" value="WQH06436.1"/>
    <property type="molecule type" value="Genomic_DNA"/>
</dbReference>
<evidence type="ECO:0000313" key="2">
    <source>
        <dbReference type="EMBL" id="WQH06436.1"/>
    </source>
</evidence>
<sequence>MLAAPIPANDKERLAALRALLILDTPPEERYDRIVRFAAEEFGVPIALLSVIDENRQWFKARVGLDVCETQRDISFCGHAIVQPDIFVIEDARQDPRFADNPIVTGEPRVIFYAGAPLLEPSGHAIGTLCLIDHEPRTLDATELAILASLRDLLQEELSGGNEHA</sequence>
<dbReference type="GeneID" id="43166629"/>
<keyword evidence="3" id="KW-1185">Reference proteome</keyword>
<dbReference type="InterPro" id="IPR003018">
    <property type="entry name" value="GAF"/>
</dbReference>
<dbReference type="Proteomes" id="UP001326110">
    <property type="component" value="Chromosome"/>
</dbReference>
<feature type="domain" description="GAF" evidence="1">
    <location>
        <begin position="26"/>
        <end position="159"/>
    </location>
</feature>
<dbReference type="Gene3D" id="3.30.450.40">
    <property type="match status" value="1"/>
</dbReference>
<protein>
    <submittedName>
        <fullName evidence="2">GAF domain-containing protein</fullName>
    </submittedName>
</protein>
<dbReference type="InterPro" id="IPR029016">
    <property type="entry name" value="GAF-like_dom_sf"/>
</dbReference>
<dbReference type="PANTHER" id="PTHR43102:SF2">
    <property type="entry name" value="GAF DOMAIN-CONTAINING PROTEIN"/>
    <property type="match status" value="1"/>
</dbReference>
<dbReference type="SUPFAM" id="SSF55781">
    <property type="entry name" value="GAF domain-like"/>
    <property type="match status" value="1"/>
</dbReference>
<evidence type="ECO:0000259" key="1">
    <source>
        <dbReference type="SMART" id="SM00065"/>
    </source>
</evidence>
<reference evidence="2 3" key="1">
    <citation type="submission" date="2023-11" db="EMBL/GenBank/DDBJ databases">
        <title>MicrobeMod: A computational toolkit for identifying prokaryotic methylation and restriction-modification with nanopore sequencing.</title>
        <authorList>
            <person name="Crits-Christoph A."/>
            <person name="Kang S.C."/>
            <person name="Lee H."/>
            <person name="Ostrov N."/>
        </authorList>
    </citation>
    <scope>NUCLEOTIDE SEQUENCE [LARGE SCALE GENOMIC DNA]</scope>
    <source>
        <strain evidence="2 3">ATCC 25935</strain>
    </source>
</reference>
<evidence type="ECO:0000313" key="3">
    <source>
        <dbReference type="Proteomes" id="UP001326110"/>
    </source>
</evidence>
<proteinExistence type="predicted"/>
<accession>A0ABZ0Y320</accession>
<name>A0ABZ0Y320_9BURK</name>
<organism evidence="2 3">
    <name type="scientific">Duganella zoogloeoides</name>
    <dbReference type="NCBI Taxonomy" id="75659"/>
    <lineage>
        <taxon>Bacteria</taxon>
        <taxon>Pseudomonadati</taxon>
        <taxon>Pseudomonadota</taxon>
        <taxon>Betaproteobacteria</taxon>
        <taxon>Burkholderiales</taxon>
        <taxon>Oxalobacteraceae</taxon>
        <taxon>Telluria group</taxon>
        <taxon>Duganella</taxon>
    </lineage>
</organism>
<dbReference type="Pfam" id="PF01590">
    <property type="entry name" value="GAF"/>
    <property type="match status" value="1"/>
</dbReference>
<dbReference type="RefSeq" id="WP_019922417.1">
    <property type="nucleotide sequence ID" value="NZ_CP140152.1"/>
</dbReference>